<dbReference type="GO" id="GO:0009229">
    <property type="term" value="P:thiamine diphosphate biosynthetic process"/>
    <property type="evidence" value="ECO:0007669"/>
    <property type="project" value="UniProtKB-UniPathway"/>
</dbReference>
<evidence type="ECO:0000256" key="1">
    <source>
        <dbReference type="ARBA" id="ARBA00000151"/>
    </source>
</evidence>
<dbReference type="AlphaFoldDB" id="H8G4N5"/>
<dbReference type="GO" id="GO:0008972">
    <property type="term" value="F:phosphomethylpyrimidine kinase activity"/>
    <property type="evidence" value="ECO:0007669"/>
    <property type="project" value="UniProtKB-EC"/>
</dbReference>
<evidence type="ECO:0000256" key="7">
    <source>
        <dbReference type="ARBA" id="ARBA00022777"/>
    </source>
</evidence>
<evidence type="ECO:0000259" key="11">
    <source>
        <dbReference type="Pfam" id="PF08543"/>
    </source>
</evidence>
<dbReference type="CDD" id="cd01169">
    <property type="entry name" value="HMPP_kinase"/>
    <property type="match status" value="1"/>
</dbReference>
<evidence type="ECO:0000256" key="6">
    <source>
        <dbReference type="ARBA" id="ARBA00022741"/>
    </source>
</evidence>
<dbReference type="GO" id="GO:0005524">
    <property type="term" value="F:ATP binding"/>
    <property type="evidence" value="ECO:0007669"/>
    <property type="project" value="UniProtKB-KW"/>
</dbReference>
<dbReference type="Proteomes" id="UP000004705">
    <property type="component" value="Chromosome"/>
</dbReference>
<dbReference type="UniPathway" id="UPA00060">
    <property type="reaction ID" value="UER00138"/>
</dbReference>
<gene>
    <name evidence="12" type="ORF">SacazDRAFT_02227</name>
</gene>
<organism evidence="12 13">
    <name type="scientific">Saccharomonospora azurea NA-128</name>
    <dbReference type="NCBI Taxonomy" id="882081"/>
    <lineage>
        <taxon>Bacteria</taxon>
        <taxon>Bacillati</taxon>
        <taxon>Actinomycetota</taxon>
        <taxon>Actinomycetes</taxon>
        <taxon>Pseudonocardiales</taxon>
        <taxon>Pseudonocardiaceae</taxon>
        <taxon>Saccharomonospora</taxon>
    </lineage>
</organism>
<evidence type="ECO:0000256" key="4">
    <source>
        <dbReference type="ARBA" id="ARBA00004769"/>
    </source>
</evidence>
<evidence type="ECO:0000313" key="12">
    <source>
        <dbReference type="EMBL" id="EHY89138.1"/>
    </source>
</evidence>
<dbReference type="InterPro" id="IPR004399">
    <property type="entry name" value="HMP/HMP-P_kinase_dom"/>
</dbReference>
<evidence type="ECO:0000256" key="8">
    <source>
        <dbReference type="ARBA" id="ARBA00022840"/>
    </source>
</evidence>
<dbReference type="InterPro" id="IPR029056">
    <property type="entry name" value="Ribokinase-like"/>
</dbReference>
<dbReference type="NCBIfam" id="TIGR00097">
    <property type="entry name" value="HMP-P_kinase"/>
    <property type="match status" value="1"/>
</dbReference>
<feature type="region of interest" description="Disordered" evidence="10">
    <location>
        <begin position="1"/>
        <end position="39"/>
    </location>
</feature>
<protein>
    <submittedName>
        <fullName evidence="12">Phosphomethylpyrimidine kinase</fullName>
    </submittedName>
</protein>
<keyword evidence="6" id="KW-0547">Nucleotide-binding</keyword>
<evidence type="ECO:0000256" key="2">
    <source>
        <dbReference type="ARBA" id="ARBA00000565"/>
    </source>
</evidence>
<dbReference type="Pfam" id="PF08543">
    <property type="entry name" value="Phos_pyr_kin"/>
    <property type="match status" value="1"/>
</dbReference>
<proteinExistence type="predicted"/>
<keyword evidence="5" id="KW-0808">Transferase</keyword>
<comment type="catalytic activity">
    <reaction evidence="2">
        <text>4-amino-2-methyl-5-(phosphooxymethyl)pyrimidine + ATP = 4-amino-2-methyl-5-(diphosphooxymethyl)pyrimidine + ADP</text>
        <dbReference type="Rhea" id="RHEA:19893"/>
        <dbReference type="ChEBI" id="CHEBI:30616"/>
        <dbReference type="ChEBI" id="CHEBI:57841"/>
        <dbReference type="ChEBI" id="CHEBI:58354"/>
        <dbReference type="ChEBI" id="CHEBI:456216"/>
        <dbReference type="EC" id="2.7.4.7"/>
    </reaction>
</comment>
<dbReference type="Gene3D" id="3.40.1190.20">
    <property type="match status" value="1"/>
</dbReference>
<dbReference type="GO" id="GO:0009228">
    <property type="term" value="P:thiamine biosynthetic process"/>
    <property type="evidence" value="ECO:0007669"/>
    <property type="project" value="UniProtKB-KW"/>
</dbReference>
<keyword evidence="7 12" id="KW-0418">Kinase</keyword>
<name>H8G4N5_9PSEU</name>
<dbReference type="HOGENOM" id="CLU_020520_0_0_11"/>
<comment type="function">
    <text evidence="3">Catalyzes the phosphorylation of hydroxymethylpyrimidine phosphate (HMP-P) to HMP-PP, and of HMP to HMP-P.</text>
</comment>
<feature type="domain" description="Pyridoxamine kinase/Phosphomethylpyrimidine kinase" evidence="11">
    <location>
        <begin position="40"/>
        <end position="289"/>
    </location>
</feature>
<evidence type="ECO:0000256" key="9">
    <source>
        <dbReference type="ARBA" id="ARBA00022977"/>
    </source>
</evidence>
<dbReference type="PANTHER" id="PTHR20858">
    <property type="entry name" value="PHOSPHOMETHYLPYRIMIDINE KINASE"/>
    <property type="match status" value="1"/>
</dbReference>
<comment type="pathway">
    <text evidence="4">Cofactor biosynthesis; thiamine diphosphate biosynthesis; 4-amino-2-methyl-5-diphosphomethylpyrimidine from 5-amino-1-(5-phospho-D-ribosyl)imidazole: step 3/3.</text>
</comment>
<accession>H8G4N5</accession>
<evidence type="ECO:0000256" key="5">
    <source>
        <dbReference type="ARBA" id="ARBA00022679"/>
    </source>
</evidence>
<dbReference type="GO" id="GO:0005829">
    <property type="term" value="C:cytosol"/>
    <property type="evidence" value="ECO:0007669"/>
    <property type="project" value="TreeGrafter"/>
</dbReference>
<evidence type="ECO:0000256" key="10">
    <source>
        <dbReference type="SAM" id="MobiDB-lite"/>
    </source>
</evidence>
<keyword evidence="9" id="KW-0784">Thiamine biosynthesis</keyword>
<dbReference type="GO" id="GO:0008902">
    <property type="term" value="F:hydroxymethylpyrimidine kinase activity"/>
    <property type="evidence" value="ECO:0007669"/>
    <property type="project" value="UniProtKB-EC"/>
</dbReference>
<reference evidence="12 13" key="1">
    <citation type="journal article" date="2012" name="Stand. Genomic Sci.">
        <title>Genome sequence of the soil bacterium Saccharomonospora azurea type strain (NA-128(T)).</title>
        <authorList>
            <person name="Klenk H.P."/>
            <person name="Held B."/>
            <person name="Lucas S."/>
            <person name="Lapidus A."/>
            <person name="Copeland A."/>
            <person name="Hammon N."/>
            <person name="Pitluck S."/>
            <person name="Goodwin L.A."/>
            <person name="Han C."/>
            <person name="Tapia R."/>
            <person name="Brambilla E.M."/>
            <person name="Potter G."/>
            <person name="Land M."/>
            <person name="Ivanova N."/>
            <person name="Rohde M."/>
            <person name="Goker M."/>
            <person name="Detter J.C."/>
            <person name="Kyrpides N.C."/>
            <person name="Woyke T."/>
        </authorList>
    </citation>
    <scope>NUCLEOTIDE SEQUENCE [LARGE SCALE GENOMIC DNA]</scope>
    <source>
        <strain evidence="12 13">NA-128</strain>
    </source>
</reference>
<dbReference type="FunFam" id="3.40.1190.20:FF:000003">
    <property type="entry name" value="Phosphomethylpyrimidine kinase ThiD"/>
    <property type="match status" value="1"/>
</dbReference>
<keyword evidence="8" id="KW-0067">ATP-binding</keyword>
<dbReference type="InterPro" id="IPR013749">
    <property type="entry name" value="PM/HMP-P_kinase-1"/>
</dbReference>
<keyword evidence="13" id="KW-1185">Reference proteome</keyword>
<evidence type="ECO:0000313" key="13">
    <source>
        <dbReference type="Proteomes" id="UP000004705"/>
    </source>
</evidence>
<sequence>MAGTSAHNAPPGPKARRPVGDTGGMSDTRPPSALTIAGSDSGGAAGLEADLRTFLTCGVHGLVAVTAVTVQNTLGVHDRSDIPPHIVAGQIEAVAADMGVDAAKTGMLASAGIIEAVAEACERAGIGGAAGIPFVVDPVAASMHGHPLFDHAGLDALRRFLLPMATILTPNLDEVRLLTGIEVTRRSQMRDAAVALRELGPTYVLVKSGHLTDDPECVDLLFDGTVFTELPGPRHDTPHTHGAGDAMASALTSGLARGMSVQDAARFGKWYVSNAVRHSYPMGAKVGPVSAFWRVAEEPED</sequence>
<dbReference type="PANTHER" id="PTHR20858:SF17">
    <property type="entry name" value="HYDROXYMETHYLPYRIMIDINE_PHOSPHOMETHYLPYRIMIDINE KINASE THI20-RELATED"/>
    <property type="match status" value="1"/>
</dbReference>
<evidence type="ECO:0000256" key="3">
    <source>
        <dbReference type="ARBA" id="ARBA00003848"/>
    </source>
</evidence>
<dbReference type="EMBL" id="CM001466">
    <property type="protein sequence ID" value="EHY89138.1"/>
    <property type="molecule type" value="Genomic_DNA"/>
</dbReference>
<comment type="catalytic activity">
    <reaction evidence="1">
        <text>4-amino-5-hydroxymethyl-2-methylpyrimidine + ATP = 4-amino-2-methyl-5-(phosphooxymethyl)pyrimidine + ADP + H(+)</text>
        <dbReference type="Rhea" id="RHEA:23096"/>
        <dbReference type="ChEBI" id="CHEBI:15378"/>
        <dbReference type="ChEBI" id="CHEBI:16892"/>
        <dbReference type="ChEBI" id="CHEBI:30616"/>
        <dbReference type="ChEBI" id="CHEBI:58354"/>
        <dbReference type="ChEBI" id="CHEBI:456216"/>
        <dbReference type="EC" id="2.7.1.49"/>
    </reaction>
</comment>
<dbReference type="SUPFAM" id="SSF53613">
    <property type="entry name" value="Ribokinase-like"/>
    <property type="match status" value="1"/>
</dbReference>